<feature type="compositionally biased region" description="Basic residues" evidence="1">
    <location>
        <begin position="1"/>
        <end position="13"/>
    </location>
</feature>
<evidence type="ECO:0000256" key="1">
    <source>
        <dbReference type="SAM" id="MobiDB-lite"/>
    </source>
</evidence>
<sequence>MVSRRRASGHRSPKSPPASGRSCRPCAHRRTSGRGGVYLDDVRAVEAPTPVIAKINVLKDGDLGLGEADRMRLRRYVAFATKHILGSTKPFCSHEDDNQRRAVAYLEEREPRLAVCVSSWGACALLSRGLQHRRPRS</sequence>
<gene>
    <name evidence="2" type="ORF">BU14_0490s0015</name>
</gene>
<dbReference type="EMBL" id="KV919099">
    <property type="protein sequence ID" value="OSX71917.1"/>
    <property type="molecule type" value="Genomic_DNA"/>
</dbReference>
<reference evidence="2 3" key="1">
    <citation type="submission" date="2017-03" db="EMBL/GenBank/DDBJ databases">
        <title>WGS assembly of Porphyra umbilicalis.</title>
        <authorList>
            <person name="Brawley S.H."/>
            <person name="Blouin N.A."/>
            <person name="Ficko-Blean E."/>
            <person name="Wheeler G.L."/>
            <person name="Lohr M."/>
            <person name="Goodson H.V."/>
            <person name="Jenkins J.W."/>
            <person name="Blaby-Haas C.E."/>
            <person name="Helliwell K.E."/>
            <person name="Chan C."/>
            <person name="Marriage T."/>
            <person name="Bhattacharya D."/>
            <person name="Klein A.S."/>
            <person name="Badis Y."/>
            <person name="Brodie J."/>
            <person name="Cao Y."/>
            <person name="Collen J."/>
            <person name="Dittami S.M."/>
            <person name="Gachon C.M."/>
            <person name="Green B.R."/>
            <person name="Karpowicz S."/>
            <person name="Kim J.W."/>
            <person name="Kudahl U."/>
            <person name="Lin S."/>
            <person name="Michel G."/>
            <person name="Mittag M."/>
            <person name="Olson B.J."/>
            <person name="Pangilinan J."/>
            <person name="Peng Y."/>
            <person name="Qiu H."/>
            <person name="Shu S."/>
            <person name="Singer J.T."/>
            <person name="Smith A.G."/>
            <person name="Sprecher B.N."/>
            <person name="Wagner V."/>
            <person name="Wang W."/>
            <person name="Wang Z.-Y."/>
            <person name="Yan J."/>
            <person name="Yarish C."/>
            <person name="Zoeuner-Riek S."/>
            <person name="Zhuang Y."/>
            <person name="Zou Y."/>
            <person name="Lindquist E.A."/>
            <person name="Grimwood J."/>
            <person name="Barry K."/>
            <person name="Rokhsar D.S."/>
            <person name="Schmutz J."/>
            <person name="Stiller J.W."/>
            <person name="Grossman A.R."/>
            <person name="Prochnik S.E."/>
        </authorList>
    </citation>
    <scope>NUCLEOTIDE SEQUENCE [LARGE SCALE GENOMIC DNA]</scope>
    <source>
        <strain evidence="2">4086291</strain>
    </source>
</reference>
<organism evidence="2 3">
    <name type="scientific">Porphyra umbilicalis</name>
    <name type="common">Purple laver</name>
    <name type="synonym">Red alga</name>
    <dbReference type="NCBI Taxonomy" id="2786"/>
    <lineage>
        <taxon>Eukaryota</taxon>
        <taxon>Rhodophyta</taxon>
        <taxon>Bangiophyceae</taxon>
        <taxon>Bangiales</taxon>
        <taxon>Bangiaceae</taxon>
        <taxon>Porphyra</taxon>
    </lineage>
</organism>
<name>A0A1X6NTL8_PORUM</name>
<protein>
    <submittedName>
        <fullName evidence="2">Uncharacterized protein</fullName>
    </submittedName>
</protein>
<dbReference type="Proteomes" id="UP000218209">
    <property type="component" value="Unassembled WGS sequence"/>
</dbReference>
<evidence type="ECO:0000313" key="3">
    <source>
        <dbReference type="Proteomes" id="UP000218209"/>
    </source>
</evidence>
<keyword evidence="3" id="KW-1185">Reference proteome</keyword>
<dbReference type="AlphaFoldDB" id="A0A1X6NTL8"/>
<feature type="region of interest" description="Disordered" evidence="1">
    <location>
        <begin position="1"/>
        <end position="34"/>
    </location>
</feature>
<accession>A0A1X6NTL8</accession>
<proteinExistence type="predicted"/>
<evidence type="ECO:0000313" key="2">
    <source>
        <dbReference type="EMBL" id="OSX71917.1"/>
    </source>
</evidence>